<evidence type="ECO:0000259" key="2">
    <source>
        <dbReference type="PROSITE" id="PS50994"/>
    </source>
</evidence>
<organism evidence="3 4">
    <name type="scientific">Parnassius mnemosyne</name>
    <name type="common">clouded apollo</name>
    <dbReference type="NCBI Taxonomy" id="213953"/>
    <lineage>
        <taxon>Eukaryota</taxon>
        <taxon>Metazoa</taxon>
        <taxon>Ecdysozoa</taxon>
        <taxon>Arthropoda</taxon>
        <taxon>Hexapoda</taxon>
        <taxon>Insecta</taxon>
        <taxon>Pterygota</taxon>
        <taxon>Neoptera</taxon>
        <taxon>Endopterygota</taxon>
        <taxon>Lepidoptera</taxon>
        <taxon>Glossata</taxon>
        <taxon>Ditrysia</taxon>
        <taxon>Papilionoidea</taxon>
        <taxon>Papilionidae</taxon>
        <taxon>Parnassiinae</taxon>
        <taxon>Parnassini</taxon>
        <taxon>Parnassius</taxon>
        <taxon>Driopa</taxon>
    </lineage>
</organism>
<dbReference type="InterPro" id="IPR041588">
    <property type="entry name" value="Integrase_H2C2"/>
</dbReference>
<reference evidence="3 4" key="1">
    <citation type="submission" date="2023-11" db="EMBL/GenBank/DDBJ databases">
        <authorList>
            <person name="Hedman E."/>
            <person name="Englund M."/>
            <person name="Stromberg M."/>
            <person name="Nyberg Akerstrom W."/>
            <person name="Nylinder S."/>
            <person name="Jareborg N."/>
            <person name="Kallberg Y."/>
            <person name="Kronander E."/>
        </authorList>
    </citation>
    <scope>NUCLEOTIDE SEQUENCE [LARGE SCALE GENOMIC DNA]</scope>
</reference>
<dbReference type="Pfam" id="PF00665">
    <property type="entry name" value="rve"/>
    <property type="match status" value="1"/>
</dbReference>
<dbReference type="InterPro" id="IPR012337">
    <property type="entry name" value="RNaseH-like_sf"/>
</dbReference>
<dbReference type="InterPro" id="IPR050951">
    <property type="entry name" value="Retrovirus_Pol_polyprotein"/>
</dbReference>
<gene>
    <name evidence="3" type="ORF">PARMNEM_LOCUS17019</name>
</gene>
<dbReference type="InterPro" id="IPR001584">
    <property type="entry name" value="Integrase_cat-core"/>
</dbReference>
<dbReference type="FunFam" id="1.10.340.70:FF:000001">
    <property type="entry name" value="Retrovirus-related Pol polyprotein from transposon gypsy-like Protein"/>
    <property type="match status" value="1"/>
</dbReference>
<keyword evidence="4" id="KW-1185">Reference proteome</keyword>
<dbReference type="GO" id="GO:0003676">
    <property type="term" value="F:nucleic acid binding"/>
    <property type="evidence" value="ECO:0007669"/>
    <property type="project" value="InterPro"/>
</dbReference>
<proteinExistence type="predicted"/>
<dbReference type="GO" id="GO:0015074">
    <property type="term" value="P:DNA integration"/>
    <property type="evidence" value="ECO:0007669"/>
    <property type="project" value="InterPro"/>
</dbReference>
<dbReference type="EC" id="2.7.7.49" evidence="1"/>
<dbReference type="Proteomes" id="UP001314205">
    <property type="component" value="Unassembled WGS sequence"/>
</dbReference>
<dbReference type="PROSITE" id="PS50994">
    <property type="entry name" value="INTEGRASE"/>
    <property type="match status" value="1"/>
</dbReference>
<dbReference type="Pfam" id="PF17921">
    <property type="entry name" value="Integrase_H2C2"/>
    <property type="match status" value="1"/>
</dbReference>
<dbReference type="EMBL" id="CAVLGL010000096">
    <property type="protein sequence ID" value="CAK1597936.1"/>
    <property type="molecule type" value="Genomic_DNA"/>
</dbReference>
<evidence type="ECO:0000313" key="3">
    <source>
        <dbReference type="EMBL" id="CAK1597936.1"/>
    </source>
</evidence>
<protein>
    <recommendedName>
        <fullName evidence="1">RNA-directed DNA polymerase</fullName>
        <ecNumber evidence="1">2.7.7.49</ecNumber>
    </recommendedName>
</protein>
<dbReference type="GO" id="GO:0003964">
    <property type="term" value="F:RNA-directed DNA polymerase activity"/>
    <property type="evidence" value="ECO:0007669"/>
    <property type="project" value="UniProtKB-EC"/>
</dbReference>
<dbReference type="PANTHER" id="PTHR37984:SF5">
    <property type="entry name" value="PROTEIN NYNRIN-LIKE"/>
    <property type="match status" value="1"/>
</dbReference>
<dbReference type="AlphaFoldDB" id="A0AAV1LRU0"/>
<evidence type="ECO:0000313" key="4">
    <source>
        <dbReference type="Proteomes" id="UP001314205"/>
    </source>
</evidence>
<accession>A0AAV1LRU0</accession>
<evidence type="ECO:0000256" key="1">
    <source>
        <dbReference type="ARBA" id="ARBA00012493"/>
    </source>
</evidence>
<dbReference type="Gene3D" id="1.10.340.70">
    <property type="match status" value="1"/>
</dbReference>
<sequence>MKHVDALNRNPIDTVNVNRLEVSDWFYTVQYQDDKLKRIIDQLRDGSAATEISNSYVFSDDRLYKKTLHGNRLVVPALARWRLVQMHHDDIGHVGFQKCIDLIKKDYWFPKMTRFIRKYVTACLHCAYGKSGHGKKEGKLFPIPKPTEPMIMIHVNHLGPFCKTAKGYQYMLVITDSFSKFVIAEPTRTVNSVETIRTLRKIFSLFGYPDKLVSDHGKAFTSRYFKKFSSDKQFRHILTSVACPRANGQVERTNRTILNALRATDASEAANNWANSLPDILWGINNTANESTTYRPYDLMFSKSSRPRCDIVGNGSVSEPVDVRRNKASKQLKLASDRMKRNFDKKRKTSRVYKKGDLVLWRQAPTSSTSKVNTKLDDVFSGPYIVIKVLGNDRYRIRSIKGLRGYRAFTGLVAADSLRPYHSTVPISDSASSSDEQLETEDLIDLLES</sequence>
<dbReference type="PANTHER" id="PTHR37984">
    <property type="entry name" value="PROTEIN CBG26694"/>
    <property type="match status" value="1"/>
</dbReference>
<dbReference type="SUPFAM" id="SSF53098">
    <property type="entry name" value="Ribonuclease H-like"/>
    <property type="match status" value="1"/>
</dbReference>
<feature type="domain" description="Integrase catalytic" evidence="2">
    <location>
        <begin position="142"/>
        <end position="304"/>
    </location>
</feature>
<comment type="caution">
    <text evidence="3">The sequence shown here is derived from an EMBL/GenBank/DDBJ whole genome shotgun (WGS) entry which is preliminary data.</text>
</comment>
<dbReference type="Gene3D" id="3.30.420.10">
    <property type="entry name" value="Ribonuclease H-like superfamily/Ribonuclease H"/>
    <property type="match status" value="1"/>
</dbReference>
<name>A0AAV1LRU0_9NEOP</name>
<dbReference type="InterPro" id="IPR036397">
    <property type="entry name" value="RNaseH_sf"/>
</dbReference>